<dbReference type="PANTHER" id="PTHR34482:SF57">
    <property type="entry name" value="RETROTRANSPOSON GAG DOMAIN-CONTAINING PROTEIN"/>
    <property type="match status" value="1"/>
</dbReference>
<feature type="region of interest" description="Disordered" evidence="2">
    <location>
        <begin position="89"/>
        <end position="123"/>
    </location>
</feature>
<feature type="region of interest" description="Disordered" evidence="2">
    <location>
        <begin position="165"/>
        <end position="195"/>
    </location>
</feature>
<sequence>MVFDVMQWKGGRAENAPPASWACFEEAFLGRFFPRELKEAKVLADMRSRMSLFVAGLGRLSSKEGRASMLIEDMYISRLMVYVQQKGPIPSSASAPPPKNKSGHYGQNSRVKPTYSQGSVAQGGSMPHTYTKCGRNHSGICREGSTGCFKCGQNGYFMRECPKNRQSNGGNRAQSSSVATPDRAIPREARCLWGQ</sequence>
<dbReference type="AlphaFoldDB" id="A0A9J5ZEU1"/>
<keyword evidence="1" id="KW-0479">Metal-binding</keyword>
<accession>A0A9J5ZEU1</accession>
<dbReference type="EMBL" id="JACXVP010000004">
    <property type="protein sequence ID" value="KAG5609350.1"/>
    <property type="molecule type" value="Genomic_DNA"/>
</dbReference>
<dbReference type="GO" id="GO:0008270">
    <property type="term" value="F:zinc ion binding"/>
    <property type="evidence" value="ECO:0007669"/>
    <property type="project" value="UniProtKB-KW"/>
</dbReference>
<gene>
    <name evidence="4" type="ORF">H5410_020631</name>
</gene>
<comment type="caution">
    <text evidence="4">The sequence shown here is derived from an EMBL/GenBank/DDBJ whole genome shotgun (WGS) entry which is preliminary data.</text>
</comment>
<dbReference type="GO" id="GO:0003676">
    <property type="term" value="F:nucleic acid binding"/>
    <property type="evidence" value="ECO:0007669"/>
    <property type="project" value="InterPro"/>
</dbReference>
<dbReference type="PROSITE" id="PS50158">
    <property type="entry name" value="ZF_CCHC"/>
    <property type="match status" value="1"/>
</dbReference>
<protein>
    <recommendedName>
        <fullName evidence="3">CCHC-type domain-containing protein</fullName>
    </recommendedName>
</protein>
<evidence type="ECO:0000259" key="3">
    <source>
        <dbReference type="PROSITE" id="PS50158"/>
    </source>
</evidence>
<evidence type="ECO:0000256" key="1">
    <source>
        <dbReference type="PROSITE-ProRule" id="PRU00047"/>
    </source>
</evidence>
<dbReference type="Gene3D" id="4.10.60.10">
    <property type="entry name" value="Zinc finger, CCHC-type"/>
    <property type="match status" value="1"/>
</dbReference>
<keyword evidence="5" id="KW-1185">Reference proteome</keyword>
<keyword evidence="1" id="KW-0863">Zinc-finger</keyword>
<evidence type="ECO:0000313" key="4">
    <source>
        <dbReference type="EMBL" id="KAG5609350.1"/>
    </source>
</evidence>
<dbReference type="SUPFAM" id="SSF57756">
    <property type="entry name" value="Retrovirus zinc finger-like domains"/>
    <property type="match status" value="1"/>
</dbReference>
<proteinExistence type="predicted"/>
<feature type="compositionally biased region" description="Polar residues" evidence="2">
    <location>
        <begin position="105"/>
        <end position="122"/>
    </location>
</feature>
<dbReference type="InterPro" id="IPR036875">
    <property type="entry name" value="Znf_CCHC_sf"/>
</dbReference>
<keyword evidence="1" id="KW-0862">Zinc</keyword>
<feature type="compositionally biased region" description="Polar residues" evidence="2">
    <location>
        <begin position="165"/>
        <end position="179"/>
    </location>
</feature>
<evidence type="ECO:0000256" key="2">
    <source>
        <dbReference type="SAM" id="MobiDB-lite"/>
    </source>
</evidence>
<organism evidence="4 5">
    <name type="scientific">Solanum commersonii</name>
    <name type="common">Commerson's wild potato</name>
    <name type="synonym">Commerson's nightshade</name>
    <dbReference type="NCBI Taxonomy" id="4109"/>
    <lineage>
        <taxon>Eukaryota</taxon>
        <taxon>Viridiplantae</taxon>
        <taxon>Streptophyta</taxon>
        <taxon>Embryophyta</taxon>
        <taxon>Tracheophyta</taxon>
        <taxon>Spermatophyta</taxon>
        <taxon>Magnoliopsida</taxon>
        <taxon>eudicotyledons</taxon>
        <taxon>Gunneridae</taxon>
        <taxon>Pentapetalae</taxon>
        <taxon>asterids</taxon>
        <taxon>lamiids</taxon>
        <taxon>Solanales</taxon>
        <taxon>Solanaceae</taxon>
        <taxon>Solanoideae</taxon>
        <taxon>Solaneae</taxon>
        <taxon>Solanum</taxon>
    </lineage>
</organism>
<feature type="compositionally biased region" description="Basic and acidic residues" evidence="2">
    <location>
        <begin position="184"/>
        <end position="195"/>
    </location>
</feature>
<dbReference type="Proteomes" id="UP000824120">
    <property type="component" value="Chromosome 4"/>
</dbReference>
<feature type="domain" description="CCHC-type" evidence="3">
    <location>
        <begin position="148"/>
        <end position="163"/>
    </location>
</feature>
<dbReference type="PANTHER" id="PTHR34482">
    <property type="entry name" value="DNA DAMAGE-INDUCIBLE PROTEIN 1-LIKE"/>
    <property type="match status" value="1"/>
</dbReference>
<reference evidence="4 5" key="1">
    <citation type="submission" date="2020-09" db="EMBL/GenBank/DDBJ databases">
        <title>De no assembly of potato wild relative species, Solanum commersonii.</title>
        <authorList>
            <person name="Cho K."/>
        </authorList>
    </citation>
    <scope>NUCLEOTIDE SEQUENCE [LARGE SCALE GENOMIC DNA]</scope>
    <source>
        <strain evidence="4">LZ3.2</strain>
        <tissue evidence="4">Leaf</tissue>
    </source>
</reference>
<dbReference type="InterPro" id="IPR001878">
    <property type="entry name" value="Znf_CCHC"/>
</dbReference>
<evidence type="ECO:0000313" key="5">
    <source>
        <dbReference type="Proteomes" id="UP000824120"/>
    </source>
</evidence>
<dbReference type="OrthoDB" id="1936908at2759"/>
<name>A0A9J5ZEU1_SOLCO</name>